<dbReference type="SMART" id="SM00479">
    <property type="entry name" value="EXOIII"/>
    <property type="match status" value="1"/>
</dbReference>
<dbReference type="GO" id="GO:0005829">
    <property type="term" value="C:cytosol"/>
    <property type="evidence" value="ECO:0007669"/>
    <property type="project" value="TreeGrafter"/>
</dbReference>
<name>A0A3B1DUP8_9ZZZZ</name>
<dbReference type="FunFam" id="3.30.420.10:FF:000045">
    <property type="entry name" value="3'-5' exonuclease DinG"/>
    <property type="match status" value="1"/>
</dbReference>
<dbReference type="PANTHER" id="PTHR30231">
    <property type="entry name" value="DNA POLYMERASE III SUBUNIT EPSILON"/>
    <property type="match status" value="1"/>
</dbReference>
<organism evidence="2">
    <name type="scientific">hydrothermal vent metagenome</name>
    <dbReference type="NCBI Taxonomy" id="652676"/>
    <lineage>
        <taxon>unclassified sequences</taxon>
        <taxon>metagenomes</taxon>
        <taxon>ecological metagenomes</taxon>
    </lineage>
</organism>
<dbReference type="GO" id="GO:0008408">
    <property type="term" value="F:3'-5' exonuclease activity"/>
    <property type="evidence" value="ECO:0007669"/>
    <property type="project" value="TreeGrafter"/>
</dbReference>
<evidence type="ECO:0000313" key="2">
    <source>
        <dbReference type="EMBL" id="VAX35605.1"/>
    </source>
</evidence>
<dbReference type="SUPFAM" id="SSF53098">
    <property type="entry name" value="Ribonuclease H-like"/>
    <property type="match status" value="1"/>
</dbReference>
<keyword evidence="2" id="KW-0808">Transferase</keyword>
<dbReference type="CDD" id="cd06127">
    <property type="entry name" value="DEDDh"/>
    <property type="match status" value="1"/>
</dbReference>
<keyword evidence="2" id="KW-0548">Nucleotidyltransferase</keyword>
<dbReference type="Pfam" id="PF00929">
    <property type="entry name" value="RNase_T"/>
    <property type="match status" value="1"/>
</dbReference>
<accession>A0A3B1DUP8</accession>
<dbReference type="NCBIfam" id="TIGR00573">
    <property type="entry name" value="dnaq"/>
    <property type="match status" value="1"/>
</dbReference>
<feature type="domain" description="Exonuclease" evidence="1">
    <location>
        <begin position="7"/>
        <end position="175"/>
    </location>
</feature>
<sequence>MNAKEAEYVVFDVETTGLSAVGGDRMVEIAAVKVKERKIIDTFESFINPERPIPIEAQKVNNITEDMLKDAPTRDIVLPKMLDFIGGACVAGHNVKFDLNFLCLELSLIGRRLHDDTPAVDTLKLARRFIPHLTSHRLSNVAHFLGTPIEETHRALADVKLTVDILNCLLDMAAEQKIETLGDVFKEFGVDKPKFKIKQAEQEMLF</sequence>
<dbReference type="InterPro" id="IPR013520">
    <property type="entry name" value="Ribonucl_H"/>
</dbReference>
<dbReference type="InterPro" id="IPR006054">
    <property type="entry name" value="DnaQ"/>
</dbReference>
<dbReference type="InterPro" id="IPR036397">
    <property type="entry name" value="RNaseH_sf"/>
</dbReference>
<dbReference type="EC" id="2.7.7.7" evidence="2"/>
<gene>
    <name evidence="2" type="ORF">MNBD_UNCLBAC01-1916</name>
</gene>
<dbReference type="PANTHER" id="PTHR30231:SF41">
    <property type="entry name" value="DNA POLYMERASE III SUBUNIT EPSILON"/>
    <property type="match status" value="1"/>
</dbReference>
<proteinExistence type="predicted"/>
<dbReference type="EMBL" id="UOGJ01000067">
    <property type="protein sequence ID" value="VAX35605.1"/>
    <property type="molecule type" value="Genomic_DNA"/>
</dbReference>
<protein>
    <submittedName>
        <fullName evidence="2">DNA polymerase III polC-type</fullName>
        <ecNumber evidence="2">2.7.7.7</ecNumber>
    </submittedName>
</protein>
<dbReference type="GO" id="GO:0003677">
    <property type="term" value="F:DNA binding"/>
    <property type="evidence" value="ECO:0007669"/>
    <property type="project" value="InterPro"/>
</dbReference>
<reference evidence="2" key="1">
    <citation type="submission" date="2018-06" db="EMBL/GenBank/DDBJ databases">
        <authorList>
            <person name="Zhirakovskaya E."/>
        </authorList>
    </citation>
    <scope>NUCLEOTIDE SEQUENCE</scope>
</reference>
<dbReference type="GO" id="GO:0045004">
    <property type="term" value="P:DNA replication proofreading"/>
    <property type="evidence" value="ECO:0007669"/>
    <property type="project" value="TreeGrafter"/>
</dbReference>
<dbReference type="Gene3D" id="3.30.420.10">
    <property type="entry name" value="Ribonuclease H-like superfamily/Ribonuclease H"/>
    <property type="match status" value="1"/>
</dbReference>
<dbReference type="GO" id="GO:0003887">
    <property type="term" value="F:DNA-directed DNA polymerase activity"/>
    <property type="evidence" value="ECO:0007669"/>
    <property type="project" value="UniProtKB-EC"/>
</dbReference>
<evidence type="ECO:0000259" key="1">
    <source>
        <dbReference type="SMART" id="SM00479"/>
    </source>
</evidence>
<dbReference type="InterPro" id="IPR012337">
    <property type="entry name" value="RNaseH-like_sf"/>
</dbReference>
<dbReference type="AlphaFoldDB" id="A0A3B1DUP8"/>